<evidence type="ECO:0000313" key="2">
    <source>
        <dbReference type="Proteomes" id="UP000198287"/>
    </source>
</evidence>
<accession>A0A226F2H7</accession>
<name>A0A226F2H7_FOLCA</name>
<dbReference type="Proteomes" id="UP000198287">
    <property type="component" value="Unassembled WGS sequence"/>
</dbReference>
<evidence type="ECO:0000313" key="1">
    <source>
        <dbReference type="EMBL" id="OXA64005.1"/>
    </source>
</evidence>
<dbReference type="AlphaFoldDB" id="A0A226F2H7"/>
<keyword evidence="2" id="KW-1185">Reference proteome</keyword>
<proteinExistence type="predicted"/>
<reference evidence="1 2" key="1">
    <citation type="submission" date="2015-12" db="EMBL/GenBank/DDBJ databases">
        <title>The genome of Folsomia candida.</title>
        <authorList>
            <person name="Faddeeva A."/>
            <person name="Derks M.F."/>
            <person name="Anvar Y."/>
            <person name="Smit S."/>
            <person name="Van Straalen N."/>
            <person name="Roelofs D."/>
        </authorList>
    </citation>
    <scope>NUCLEOTIDE SEQUENCE [LARGE SCALE GENOMIC DNA]</scope>
    <source>
        <strain evidence="1 2">VU population</strain>
        <tissue evidence="1">Whole body</tissue>
    </source>
</reference>
<organism evidence="1 2">
    <name type="scientific">Folsomia candida</name>
    <name type="common">Springtail</name>
    <dbReference type="NCBI Taxonomy" id="158441"/>
    <lineage>
        <taxon>Eukaryota</taxon>
        <taxon>Metazoa</taxon>
        <taxon>Ecdysozoa</taxon>
        <taxon>Arthropoda</taxon>
        <taxon>Hexapoda</taxon>
        <taxon>Collembola</taxon>
        <taxon>Entomobryomorpha</taxon>
        <taxon>Isotomoidea</taxon>
        <taxon>Isotomidae</taxon>
        <taxon>Proisotominae</taxon>
        <taxon>Folsomia</taxon>
    </lineage>
</organism>
<dbReference type="EMBL" id="LNIX01000001">
    <property type="protein sequence ID" value="OXA64005.1"/>
    <property type="molecule type" value="Genomic_DNA"/>
</dbReference>
<comment type="caution">
    <text evidence="1">The sequence shown here is derived from an EMBL/GenBank/DDBJ whole genome shotgun (WGS) entry which is preliminary data.</text>
</comment>
<sequence length="460" mass="51859">MSNKSEDEGDNKLREFICTLARTVDRDEEMGSQQSTISDLTPLTPEFITGRYPPLTAAERKIAETKIRQAGADGLMVPGTTSRVAWSPPNQNRAYGLFVYLKPNTKYNFICAEIPNCVKTTSTIMEQIPRCEIHKGKQIGFVLCQFTDGANKKHNVILHVIASFTHSYGDEKQAHATRAINSQINKSVWNVYSKERKAAKKPVPELVELEERRLYFDDEDELMKIYSARQTTTLFQLLLWPDTTIKIICLHVNINLPNGAYKELVDEMDLCGMELRIHDKLSSSAVAAITLEESLKIPFLIRAEKGESIGTLLSHGKNKMKEKIAALYFFSSPYVIYAGQALKSGVHGNSFNHADPIVDYKNNKPPSHPDPKIVPIGLVRDDERYKWECHLQICALIASLLRLRNCINPSDFSAQSHPLCINRQINSSFVDKKSWGIVHGYLMEKFSVDVSLGPKVSDQE</sequence>
<gene>
    <name evidence="1" type="ORF">Fcan01_03586</name>
</gene>
<protein>
    <submittedName>
        <fullName evidence="1">Uncharacterized protein</fullName>
    </submittedName>
</protein>